<accession>A0A3Q8S2U8</accession>
<dbReference type="Pfam" id="PF02033">
    <property type="entry name" value="RBFA"/>
    <property type="match status" value="1"/>
</dbReference>
<evidence type="ECO:0000313" key="4">
    <source>
        <dbReference type="Proteomes" id="UP000278804"/>
    </source>
</evidence>
<evidence type="ECO:0000256" key="2">
    <source>
        <dbReference type="HAMAP-Rule" id="MF_00003"/>
    </source>
</evidence>
<dbReference type="GO" id="GO:0005829">
    <property type="term" value="C:cytosol"/>
    <property type="evidence" value="ECO:0007669"/>
    <property type="project" value="TreeGrafter"/>
</dbReference>
<proteinExistence type="inferred from homology"/>
<dbReference type="EMBL" id="CP034234">
    <property type="protein sequence ID" value="AZK44303.1"/>
    <property type="molecule type" value="Genomic_DNA"/>
</dbReference>
<dbReference type="AlphaFoldDB" id="A0A3Q8S2U8"/>
<dbReference type="RefSeq" id="WP_125164478.1">
    <property type="nucleotide sequence ID" value="NZ_CP034234.1"/>
</dbReference>
<dbReference type="Proteomes" id="UP000278804">
    <property type="component" value="Chromosome"/>
</dbReference>
<dbReference type="SUPFAM" id="SSF89919">
    <property type="entry name" value="Ribosome-binding factor A, RbfA"/>
    <property type="match status" value="1"/>
</dbReference>
<dbReference type="PANTHER" id="PTHR33515:SF1">
    <property type="entry name" value="RIBOSOME-BINDING FACTOR A, CHLOROPLASTIC-RELATED"/>
    <property type="match status" value="1"/>
</dbReference>
<dbReference type="InterPro" id="IPR020053">
    <property type="entry name" value="Ribosome-bd_factorA_CS"/>
</dbReference>
<dbReference type="NCBIfam" id="TIGR00082">
    <property type="entry name" value="rbfA"/>
    <property type="match status" value="1"/>
</dbReference>
<keyword evidence="1 2" id="KW-0690">Ribosome biogenesis</keyword>
<comment type="subunit">
    <text evidence="2">Monomer. Binds 30S ribosomal subunits, but not 50S ribosomal subunits or 70S ribosomes.</text>
</comment>
<keyword evidence="4" id="KW-1185">Reference proteome</keyword>
<organism evidence="3 4">
    <name type="scientific">Erysipelothrix piscisicarius</name>
    <dbReference type="NCBI Taxonomy" id="2485784"/>
    <lineage>
        <taxon>Bacteria</taxon>
        <taxon>Bacillati</taxon>
        <taxon>Bacillota</taxon>
        <taxon>Erysipelotrichia</taxon>
        <taxon>Erysipelotrichales</taxon>
        <taxon>Erysipelotrichaceae</taxon>
        <taxon>Erysipelothrix</taxon>
    </lineage>
</organism>
<comment type="subcellular location">
    <subcellularLocation>
        <location evidence="2">Cytoplasm</location>
    </subcellularLocation>
</comment>
<dbReference type="KEGG" id="eri:EEI45_05685"/>
<dbReference type="InterPro" id="IPR015946">
    <property type="entry name" value="KH_dom-like_a/b"/>
</dbReference>
<dbReference type="InterPro" id="IPR000238">
    <property type="entry name" value="RbfA"/>
</dbReference>
<dbReference type="Gene3D" id="3.30.300.20">
    <property type="match status" value="1"/>
</dbReference>
<name>A0A3Q8S2U8_9FIRM</name>
<dbReference type="PROSITE" id="PS01319">
    <property type="entry name" value="RBFA"/>
    <property type="match status" value="1"/>
</dbReference>
<comment type="similarity">
    <text evidence="2">Belongs to the RbfA family.</text>
</comment>
<protein>
    <recommendedName>
        <fullName evidence="2">Ribosome-binding factor A</fullName>
    </recommendedName>
</protein>
<reference evidence="3 4" key="1">
    <citation type="journal article" date="2020" name="Int. J. Syst. Evol. Microbiol.">
        <title>Description of Erysipelothrix piscisicarius sp. nov., an emergent fish pathogen, and assessment of virulence using a tiger barb (Puntigrus tetrazona) infection model.</title>
        <authorList>
            <person name="Pomaranski E.K."/>
            <person name="Griffin M.J."/>
            <person name="Camus A.C."/>
            <person name="Armwood A.R."/>
            <person name="Shelley J."/>
            <person name="Waldbieser G.C."/>
            <person name="LaFrentz B.R."/>
            <person name="Garcia J.C."/>
            <person name="Yanong R."/>
            <person name="Soto E."/>
        </authorList>
    </citation>
    <scope>NUCLEOTIDE SEQUENCE [LARGE SCALE GENOMIC DNA]</scope>
    <source>
        <strain evidence="3 4">15TAL0474</strain>
    </source>
</reference>
<dbReference type="GO" id="GO:0030490">
    <property type="term" value="P:maturation of SSU-rRNA"/>
    <property type="evidence" value="ECO:0007669"/>
    <property type="project" value="UniProtKB-UniRule"/>
</dbReference>
<dbReference type="PANTHER" id="PTHR33515">
    <property type="entry name" value="RIBOSOME-BINDING FACTOR A, CHLOROPLASTIC-RELATED"/>
    <property type="match status" value="1"/>
</dbReference>
<evidence type="ECO:0000313" key="3">
    <source>
        <dbReference type="EMBL" id="AZK44303.1"/>
    </source>
</evidence>
<dbReference type="HAMAP" id="MF_00003">
    <property type="entry name" value="RbfA"/>
    <property type="match status" value="1"/>
</dbReference>
<gene>
    <name evidence="2 3" type="primary">rbfA</name>
    <name evidence="3" type="ORF">EEI45_05685</name>
</gene>
<dbReference type="GO" id="GO:0043024">
    <property type="term" value="F:ribosomal small subunit binding"/>
    <property type="evidence" value="ECO:0007669"/>
    <property type="project" value="TreeGrafter"/>
</dbReference>
<sequence length="111" mass="12535">MTVKKERIESIIKRELAPVIQNRLNDPSLKFVSITEVDVTNDFSFATIYVSFLEDAKKKPGMDALNKAKGMLRSEVSKALSIRRTPELIFKLDESSEYGAKIDGILESLKK</sequence>
<comment type="function">
    <text evidence="2">One of several proteins that assist in the late maturation steps of the functional core of the 30S ribosomal subunit. Associates with free 30S ribosomal subunits (but not with 30S subunits that are part of 70S ribosomes or polysomes). Required for efficient processing of 16S rRNA. May interact with the 5'-terminal helix region of 16S rRNA.</text>
</comment>
<dbReference type="InterPro" id="IPR023799">
    <property type="entry name" value="RbfA_dom_sf"/>
</dbReference>
<keyword evidence="2" id="KW-0963">Cytoplasm</keyword>
<evidence type="ECO:0000256" key="1">
    <source>
        <dbReference type="ARBA" id="ARBA00022517"/>
    </source>
</evidence>